<proteinExistence type="predicted"/>
<reference evidence="2 3" key="1">
    <citation type="submission" date="2012-02" db="EMBL/GenBank/DDBJ databases">
        <title>The Genome Sequence of Parabacteroides merdae CL03T12C32.</title>
        <authorList>
            <consortium name="The Broad Institute Genome Sequencing Platform"/>
            <person name="Earl A."/>
            <person name="Ward D."/>
            <person name="Feldgarden M."/>
            <person name="Gevers D."/>
            <person name="Zitomersky N.L."/>
            <person name="Coyne M.J."/>
            <person name="Comstock L.E."/>
            <person name="Young S.K."/>
            <person name="Zeng Q."/>
            <person name="Gargeya S."/>
            <person name="Fitzgerald M."/>
            <person name="Haas B."/>
            <person name="Abouelleil A."/>
            <person name="Alvarado L."/>
            <person name="Arachchi H.M."/>
            <person name="Berlin A."/>
            <person name="Chapman S.B."/>
            <person name="Gearin G."/>
            <person name="Goldberg J."/>
            <person name="Griggs A."/>
            <person name="Gujja S."/>
            <person name="Hansen M."/>
            <person name="Heiman D."/>
            <person name="Howarth C."/>
            <person name="Larimer J."/>
            <person name="Lui A."/>
            <person name="MacDonald P.J.P."/>
            <person name="McCowen C."/>
            <person name="Montmayeur A."/>
            <person name="Murphy C."/>
            <person name="Neiman D."/>
            <person name="Pearson M."/>
            <person name="Priest M."/>
            <person name="Roberts A."/>
            <person name="Saif S."/>
            <person name="Shea T."/>
            <person name="Sisk P."/>
            <person name="Stolte C."/>
            <person name="Sykes S."/>
            <person name="Wortman J."/>
            <person name="Nusbaum C."/>
            <person name="Birren B."/>
        </authorList>
    </citation>
    <scope>NUCLEOTIDE SEQUENCE [LARGE SCALE GENOMIC DNA]</scope>
    <source>
        <strain evidence="2 3">CL03T12C32</strain>
    </source>
</reference>
<dbReference type="PATRIC" id="fig|999420.3.peg.1254"/>
<evidence type="ECO:0000313" key="2">
    <source>
        <dbReference type="EMBL" id="EKN14545.1"/>
    </source>
</evidence>
<dbReference type="Proteomes" id="UP000006271">
    <property type="component" value="Unassembled WGS sequence"/>
</dbReference>
<dbReference type="AlphaFoldDB" id="K5ZT96"/>
<keyword evidence="1" id="KW-0812">Transmembrane</keyword>
<comment type="caution">
    <text evidence="2">The sequence shown here is derived from an EMBL/GenBank/DDBJ whole genome shotgun (WGS) entry which is preliminary data.</text>
</comment>
<accession>K5ZT96</accession>
<name>K5ZT96_9BACT</name>
<evidence type="ECO:0000256" key="1">
    <source>
        <dbReference type="SAM" id="Phobius"/>
    </source>
</evidence>
<dbReference type="EMBL" id="AGZQ01000006">
    <property type="protein sequence ID" value="EKN14545.1"/>
    <property type="molecule type" value="Genomic_DNA"/>
</dbReference>
<organism evidence="2 3">
    <name type="scientific">Parabacteroides merdae CL03T12C32</name>
    <dbReference type="NCBI Taxonomy" id="999420"/>
    <lineage>
        <taxon>Bacteria</taxon>
        <taxon>Pseudomonadati</taxon>
        <taxon>Bacteroidota</taxon>
        <taxon>Bacteroidia</taxon>
        <taxon>Bacteroidales</taxon>
        <taxon>Tannerellaceae</taxon>
        <taxon>Parabacteroides</taxon>
    </lineage>
</organism>
<feature type="transmembrane region" description="Helical" evidence="1">
    <location>
        <begin position="6"/>
        <end position="24"/>
    </location>
</feature>
<evidence type="ECO:0000313" key="3">
    <source>
        <dbReference type="Proteomes" id="UP000006271"/>
    </source>
</evidence>
<gene>
    <name evidence="2" type="ORF">HMPREF1060_01222</name>
</gene>
<sequence>MHRDYVSSFFCMLGMSLYPVFLLIPDKGPSTFLKTVQMG</sequence>
<keyword evidence="1" id="KW-0472">Membrane</keyword>
<dbReference type="HOGENOM" id="CLU_3314087_0_0_10"/>
<keyword evidence="1" id="KW-1133">Transmembrane helix</keyword>
<protein>
    <submittedName>
        <fullName evidence="2">Uncharacterized protein</fullName>
    </submittedName>
</protein>